<dbReference type="PROSITE" id="PS51411">
    <property type="entry name" value="PSP1_C"/>
    <property type="match status" value="1"/>
</dbReference>
<proteinExistence type="predicted"/>
<dbReference type="OMA" id="YGGLGPC"/>
<accession>A0A3D5QAP5</accession>
<feature type="coiled-coil region" evidence="1">
    <location>
        <begin position="66"/>
        <end position="93"/>
    </location>
</feature>
<dbReference type="PANTHER" id="PTHR43830">
    <property type="entry name" value="PROTEIN PSP1"/>
    <property type="match status" value="1"/>
</dbReference>
<dbReference type="GO" id="GO:0005737">
    <property type="term" value="C:cytoplasm"/>
    <property type="evidence" value="ECO:0007669"/>
    <property type="project" value="TreeGrafter"/>
</dbReference>
<dbReference type="RefSeq" id="WP_013885311.1">
    <property type="nucleotide sequence ID" value="NZ_JAAZVV010000003.1"/>
</dbReference>
<reference evidence="3 4" key="1">
    <citation type="journal article" date="2018" name="Nat. Biotechnol.">
        <title>A standardized bacterial taxonomy based on genome phylogeny substantially revises the tree of life.</title>
        <authorList>
            <person name="Parks D.H."/>
            <person name="Chuvochina M."/>
            <person name="Waite D.W."/>
            <person name="Rinke C."/>
            <person name="Skarshewski A."/>
            <person name="Chaumeil P.A."/>
            <person name="Hugenholtz P."/>
        </authorList>
    </citation>
    <scope>NUCLEOTIDE SEQUENCE [LARGE SCALE GENOMIC DNA]</scope>
    <source>
        <strain evidence="3">UBA8672</strain>
    </source>
</reference>
<dbReference type="PANTHER" id="PTHR43830:SF3">
    <property type="entry name" value="PROTEIN PSP1"/>
    <property type="match status" value="1"/>
</dbReference>
<evidence type="ECO:0000313" key="3">
    <source>
        <dbReference type="EMBL" id="HCW92925.1"/>
    </source>
</evidence>
<keyword evidence="1" id="KW-0175">Coiled coil</keyword>
<dbReference type="EMBL" id="DPPF01000091">
    <property type="protein sequence ID" value="HCW92925.1"/>
    <property type="molecule type" value="Genomic_DNA"/>
</dbReference>
<dbReference type="Pfam" id="PF04468">
    <property type="entry name" value="PSP1"/>
    <property type="match status" value="1"/>
</dbReference>
<feature type="domain" description="PSP1 C-terminal" evidence="2">
    <location>
        <begin position="62"/>
        <end position="147"/>
    </location>
</feature>
<evidence type="ECO:0000259" key="2">
    <source>
        <dbReference type="PROSITE" id="PS51411"/>
    </source>
</evidence>
<dbReference type="NCBIfam" id="NF041131">
    <property type="entry name" value="RicT_YaaT_fam"/>
    <property type="match status" value="1"/>
</dbReference>
<dbReference type="AlphaFoldDB" id="A0A3D5QAP5"/>
<comment type="caution">
    <text evidence="3">The sequence shown here is derived from an EMBL/GenBank/DDBJ whole genome shotgun (WGS) entry which is preliminary data.</text>
</comment>
<name>A0A3D5QAP5_FLESI</name>
<gene>
    <name evidence="3" type="ORF">DHM44_04510</name>
</gene>
<dbReference type="InterPro" id="IPR007557">
    <property type="entry name" value="PSP1_C"/>
</dbReference>
<evidence type="ECO:0000313" key="4">
    <source>
        <dbReference type="Proteomes" id="UP000262325"/>
    </source>
</evidence>
<protein>
    <recommendedName>
        <fullName evidence="2">PSP1 C-terminal domain-containing protein</fullName>
    </recommendedName>
</protein>
<organism evidence="3 4">
    <name type="scientific">Flexistipes sinusarabici</name>
    <dbReference type="NCBI Taxonomy" id="2352"/>
    <lineage>
        <taxon>Bacteria</taxon>
        <taxon>Pseudomonadati</taxon>
        <taxon>Deferribacterota</taxon>
        <taxon>Deferribacteres</taxon>
        <taxon>Deferribacterales</taxon>
        <taxon>Flexistipitaceae</taxon>
        <taxon>Flexistipes</taxon>
    </lineage>
</organism>
<sequence length="238" mass="27311">MKNVKATGVAFKRAGKIYDFLSNSVDLKRGDFAVIETEKGEDIASVIIPPREMSVADEQGMKKILRKATEEDLNKLEENRKEEQKTFEICKEMINSHRLQMKLLKSEYTLDRTRLTFYFTAEGRIDFRQLVRDLAREFKTRIELRQVGVRDATKILGGFGICGKEFCCSTFLRKFDNISIKMAKDQNLILNPGKISGVCGRLMCCLMYEKDLYEEIEAESEDFVELTDIVDEDAGGKI</sequence>
<dbReference type="InterPro" id="IPR047767">
    <property type="entry name" value="PSP1-like"/>
</dbReference>
<evidence type="ECO:0000256" key="1">
    <source>
        <dbReference type="SAM" id="Coils"/>
    </source>
</evidence>
<dbReference type="Proteomes" id="UP000262325">
    <property type="component" value="Unassembled WGS sequence"/>
</dbReference>